<dbReference type="InterPro" id="IPR011989">
    <property type="entry name" value="ARM-like"/>
</dbReference>
<reference evidence="1" key="1">
    <citation type="submission" date="2025-08" db="UniProtKB">
        <authorList>
            <consortium name="Ensembl"/>
        </authorList>
    </citation>
    <scope>IDENTIFICATION</scope>
</reference>
<reference evidence="1" key="2">
    <citation type="submission" date="2025-09" db="UniProtKB">
        <authorList>
            <consortium name="Ensembl"/>
        </authorList>
    </citation>
    <scope>IDENTIFICATION</scope>
</reference>
<dbReference type="Proteomes" id="UP000261380">
    <property type="component" value="Unplaced"/>
</dbReference>
<name>A0A3B5MER6_9TELE</name>
<dbReference type="AlphaFoldDB" id="A0A3B5MER6"/>
<evidence type="ECO:0000313" key="2">
    <source>
        <dbReference type="Proteomes" id="UP000261380"/>
    </source>
</evidence>
<organism evidence="1 2">
    <name type="scientific">Xiphophorus couchianus</name>
    <name type="common">Monterrey platyfish</name>
    <dbReference type="NCBI Taxonomy" id="32473"/>
    <lineage>
        <taxon>Eukaryota</taxon>
        <taxon>Metazoa</taxon>
        <taxon>Chordata</taxon>
        <taxon>Craniata</taxon>
        <taxon>Vertebrata</taxon>
        <taxon>Euteleostomi</taxon>
        <taxon>Actinopterygii</taxon>
        <taxon>Neopterygii</taxon>
        <taxon>Teleostei</taxon>
        <taxon>Neoteleostei</taxon>
        <taxon>Acanthomorphata</taxon>
        <taxon>Ovalentaria</taxon>
        <taxon>Atherinomorphae</taxon>
        <taxon>Cyprinodontiformes</taxon>
        <taxon>Poeciliidae</taxon>
        <taxon>Poeciliinae</taxon>
        <taxon>Xiphophorus</taxon>
    </lineage>
</organism>
<dbReference type="STRING" id="32473.ENSXCOP00000018134"/>
<sequence length="129" mass="14604">MCGKLKLSTWKVQLAVLQAMKAYFQGLLLLEKGNEDMNALSQILTEACTALTYSLENKSYSSVRTEALSVVDLIVKRTGESEQWDCMPVRSREQLQRSLSTLQSDSRPELRDKAQELWVELECECSHSG</sequence>
<protein>
    <submittedName>
        <fullName evidence="1">Uncharacterized protein</fullName>
    </submittedName>
</protein>
<accession>A0A3B5MER6</accession>
<dbReference type="Ensembl" id="ENSXCOT00000018365.1">
    <property type="protein sequence ID" value="ENSXCOP00000018134.1"/>
    <property type="gene ID" value="ENSXCOG00000013669.1"/>
</dbReference>
<keyword evidence="2" id="KW-1185">Reference proteome</keyword>
<dbReference type="GeneTree" id="ENSGT00940000177384"/>
<dbReference type="Gene3D" id="1.25.10.10">
    <property type="entry name" value="Leucine-rich Repeat Variant"/>
    <property type="match status" value="1"/>
</dbReference>
<evidence type="ECO:0000313" key="1">
    <source>
        <dbReference type="Ensembl" id="ENSXCOP00000018134.1"/>
    </source>
</evidence>
<proteinExistence type="predicted"/>